<sequence>MSQKTARALVYSRSAGVCERCGHQHATEWHHRKNRSQGGKWTAANGLHVCSQCHRWITEHPAKAATRGYVVRSWQSPLEVPVRLAWHGYVILDDIGGMTPALIDLGGAA</sequence>
<protein>
    <recommendedName>
        <fullName evidence="1">HNH nuclease domain-containing protein</fullName>
    </recommendedName>
</protein>
<proteinExistence type="predicted"/>
<dbReference type="CDD" id="cd00085">
    <property type="entry name" value="HNHc"/>
    <property type="match status" value="1"/>
</dbReference>
<evidence type="ECO:0000313" key="3">
    <source>
        <dbReference type="Proteomes" id="UP001500979"/>
    </source>
</evidence>
<dbReference type="SMART" id="SM00507">
    <property type="entry name" value="HNHc"/>
    <property type="match status" value="1"/>
</dbReference>
<dbReference type="Gene3D" id="1.10.30.50">
    <property type="match status" value="1"/>
</dbReference>
<reference evidence="2 3" key="1">
    <citation type="journal article" date="2019" name="Int. J. Syst. Evol. Microbiol.">
        <title>The Global Catalogue of Microorganisms (GCM) 10K type strain sequencing project: providing services to taxonomists for standard genome sequencing and annotation.</title>
        <authorList>
            <consortium name="The Broad Institute Genomics Platform"/>
            <consortium name="The Broad Institute Genome Sequencing Center for Infectious Disease"/>
            <person name="Wu L."/>
            <person name="Ma J."/>
        </authorList>
    </citation>
    <scope>NUCLEOTIDE SEQUENCE [LARGE SCALE GENOMIC DNA]</scope>
    <source>
        <strain evidence="2 3">JCM 9383</strain>
    </source>
</reference>
<name>A0ABN3V0B3_9PSEU</name>
<dbReference type="Proteomes" id="UP001500979">
    <property type="component" value="Unassembled WGS sequence"/>
</dbReference>
<accession>A0ABN3V0B3</accession>
<dbReference type="Pfam" id="PF01844">
    <property type="entry name" value="HNH"/>
    <property type="match status" value="1"/>
</dbReference>
<keyword evidence="3" id="KW-1185">Reference proteome</keyword>
<dbReference type="InterPro" id="IPR002711">
    <property type="entry name" value="HNH"/>
</dbReference>
<dbReference type="InterPro" id="IPR003615">
    <property type="entry name" value="HNH_nuc"/>
</dbReference>
<gene>
    <name evidence="2" type="ORF">GCM10010470_01670</name>
</gene>
<dbReference type="EMBL" id="BAAAUX010000001">
    <property type="protein sequence ID" value="GAA2773616.1"/>
    <property type="molecule type" value="Genomic_DNA"/>
</dbReference>
<evidence type="ECO:0000313" key="2">
    <source>
        <dbReference type="EMBL" id="GAA2773616.1"/>
    </source>
</evidence>
<feature type="domain" description="HNH nuclease" evidence="1">
    <location>
        <begin position="5"/>
        <end position="55"/>
    </location>
</feature>
<organism evidence="2 3">
    <name type="scientific">Saccharopolyspora taberi</name>
    <dbReference type="NCBI Taxonomy" id="60895"/>
    <lineage>
        <taxon>Bacteria</taxon>
        <taxon>Bacillati</taxon>
        <taxon>Actinomycetota</taxon>
        <taxon>Actinomycetes</taxon>
        <taxon>Pseudonocardiales</taxon>
        <taxon>Pseudonocardiaceae</taxon>
        <taxon>Saccharopolyspora</taxon>
    </lineage>
</organism>
<comment type="caution">
    <text evidence="2">The sequence shown here is derived from an EMBL/GenBank/DDBJ whole genome shotgun (WGS) entry which is preliminary data.</text>
</comment>
<dbReference type="RefSeq" id="WP_344677351.1">
    <property type="nucleotide sequence ID" value="NZ_BAAAUX010000001.1"/>
</dbReference>
<evidence type="ECO:0000259" key="1">
    <source>
        <dbReference type="SMART" id="SM00507"/>
    </source>
</evidence>